<reference evidence="2 3" key="1">
    <citation type="submission" date="2019-08" db="EMBL/GenBank/DDBJ databases">
        <title>Ulvibacter marinistellae sp. nov., isolated from a starfish, Patiria pectinifera.</title>
        <authorList>
            <person name="Kawano K."/>
            <person name="Ushijima N."/>
            <person name="Kihara M."/>
            <person name="Itoh H."/>
        </authorList>
    </citation>
    <scope>NUCLEOTIDE SEQUENCE [LARGE SCALE GENOMIC DNA]</scope>
    <source>
        <strain evidence="2 3">KK4</strain>
    </source>
</reference>
<name>A0A5J4FTA4_9FLAO</name>
<dbReference type="AlphaFoldDB" id="A0A5J4FTA4"/>
<sequence>MQTTLVIITFIIAAGYLFNKFILASFLEKKKTSVGTLDGGNTKCGKSDCGCH</sequence>
<keyword evidence="1" id="KW-1133">Transmembrane helix</keyword>
<evidence type="ECO:0000256" key="1">
    <source>
        <dbReference type="SAM" id="Phobius"/>
    </source>
</evidence>
<proteinExistence type="predicted"/>
<evidence type="ECO:0000313" key="3">
    <source>
        <dbReference type="Proteomes" id="UP000326994"/>
    </source>
</evidence>
<organism evidence="2 3">
    <name type="scientific">Patiriisocius marinistellae</name>
    <dbReference type="NCBI Taxonomy" id="2494560"/>
    <lineage>
        <taxon>Bacteria</taxon>
        <taxon>Pseudomonadati</taxon>
        <taxon>Bacteroidota</taxon>
        <taxon>Flavobacteriia</taxon>
        <taxon>Flavobacteriales</taxon>
        <taxon>Flavobacteriaceae</taxon>
        <taxon>Patiriisocius</taxon>
    </lineage>
</organism>
<protein>
    <recommendedName>
        <fullName evidence="4">FeoB-associated Cys-rich membrane protein</fullName>
    </recommendedName>
</protein>
<keyword evidence="1" id="KW-0812">Transmembrane</keyword>
<dbReference type="EMBL" id="BKCF01000001">
    <property type="protein sequence ID" value="GEQ84753.1"/>
    <property type="molecule type" value="Genomic_DNA"/>
</dbReference>
<keyword evidence="1" id="KW-0472">Membrane</keyword>
<dbReference type="Proteomes" id="UP000326994">
    <property type="component" value="Unassembled WGS sequence"/>
</dbReference>
<accession>A0A5J4FTA4</accession>
<comment type="caution">
    <text evidence="2">The sequence shown here is derived from an EMBL/GenBank/DDBJ whole genome shotgun (WGS) entry which is preliminary data.</text>
</comment>
<evidence type="ECO:0000313" key="2">
    <source>
        <dbReference type="EMBL" id="GEQ84753.1"/>
    </source>
</evidence>
<evidence type="ECO:0008006" key="4">
    <source>
        <dbReference type="Google" id="ProtNLM"/>
    </source>
</evidence>
<keyword evidence="3" id="KW-1185">Reference proteome</keyword>
<feature type="transmembrane region" description="Helical" evidence="1">
    <location>
        <begin position="6"/>
        <end position="27"/>
    </location>
</feature>
<dbReference type="RefSeq" id="WP_172966825.1">
    <property type="nucleotide sequence ID" value="NZ_BKCF01000001.1"/>
</dbReference>
<gene>
    <name evidence="2" type="ORF">ULMS_02610</name>
</gene>